<reference evidence="2 3" key="1">
    <citation type="journal article" date="2013" name="Int. J. Syst. Evol. Microbiol.">
        <title>Ilumatobacter nonamiense sp. nov. and Ilumatobacter coccineum sp. nov., isolated from seashore sand.</title>
        <authorList>
            <person name="Matsumoto A."/>
            <person name="Kasai H."/>
            <person name="Matsuo Y."/>
            <person name="Shizuri Y."/>
            <person name="Ichikawa N."/>
            <person name="Fujita N."/>
            <person name="Omura S."/>
            <person name="Takahashi Y."/>
        </authorList>
    </citation>
    <scope>NUCLEOTIDE SEQUENCE [LARGE SCALE GENOMIC DNA]</scope>
    <source>
        <strain evidence="3">NBRC 103263 / KCTC 29153 / YM16-304</strain>
    </source>
</reference>
<sequence>MSTSSALFVLFVAAAGTYAARGGLILLLADRSLPASVERSLQYVGPAVLAALTVNLAVGDDGVGSVEFAEAAALLVAAGVAVWRRNLIWTFVAAMSTLWILGALT</sequence>
<protein>
    <submittedName>
        <fullName evidence="2">Putative branched-chain amino acid export protein small subunit</fullName>
    </submittedName>
</protein>
<evidence type="ECO:0000313" key="2">
    <source>
        <dbReference type="EMBL" id="BAN02504.1"/>
    </source>
</evidence>
<keyword evidence="1" id="KW-0812">Transmembrane</keyword>
<proteinExistence type="predicted"/>
<keyword evidence="1" id="KW-1133">Transmembrane helix</keyword>
<dbReference type="RefSeq" id="WP_015441751.1">
    <property type="nucleotide sequence ID" value="NC_020520.1"/>
</dbReference>
<dbReference type="Pfam" id="PF05437">
    <property type="entry name" value="AzlD"/>
    <property type="match status" value="1"/>
</dbReference>
<dbReference type="InterPro" id="IPR008407">
    <property type="entry name" value="Brnchd-chn_aa_trnsp_AzlD"/>
</dbReference>
<dbReference type="Proteomes" id="UP000011863">
    <property type="component" value="Chromosome"/>
</dbReference>
<keyword evidence="1" id="KW-0472">Membrane</keyword>
<evidence type="ECO:0000313" key="3">
    <source>
        <dbReference type="Proteomes" id="UP000011863"/>
    </source>
</evidence>
<evidence type="ECO:0000256" key="1">
    <source>
        <dbReference type="SAM" id="Phobius"/>
    </source>
</evidence>
<organism evidence="2 3">
    <name type="scientific">Ilumatobacter coccineus (strain NBRC 103263 / KCTC 29153 / YM16-304)</name>
    <dbReference type="NCBI Taxonomy" id="1313172"/>
    <lineage>
        <taxon>Bacteria</taxon>
        <taxon>Bacillati</taxon>
        <taxon>Actinomycetota</taxon>
        <taxon>Acidimicrobiia</taxon>
        <taxon>Acidimicrobiales</taxon>
        <taxon>Ilumatobacteraceae</taxon>
        <taxon>Ilumatobacter</taxon>
    </lineage>
</organism>
<dbReference type="EMBL" id="AP012057">
    <property type="protein sequence ID" value="BAN02504.1"/>
    <property type="molecule type" value="Genomic_DNA"/>
</dbReference>
<keyword evidence="3" id="KW-1185">Reference proteome</keyword>
<accession>A0A6C7E3F7</accession>
<dbReference type="AlphaFoldDB" id="A0A6C7E3F7"/>
<name>A0A6C7E3F7_ILUCY</name>
<dbReference type="KEGG" id="aym:YM304_21900"/>
<gene>
    <name evidence="2" type="ORF">YM304_21900</name>
</gene>
<feature type="transmembrane region" description="Helical" evidence="1">
    <location>
        <begin position="87"/>
        <end position="104"/>
    </location>
</feature>